<feature type="domain" description="N-acetyltransferase" evidence="2">
    <location>
        <begin position="162"/>
        <end position="311"/>
    </location>
</feature>
<dbReference type="InterPro" id="IPR000182">
    <property type="entry name" value="GNAT_dom"/>
</dbReference>
<dbReference type="CDD" id="cd00038">
    <property type="entry name" value="CAP_ED"/>
    <property type="match status" value="1"/>
</dbReference>
<dbReference type="InterPro" id="IPR016181">
    <property type="entry name" value="Acyl_CoA_acyltransferase"/>
</dbReference>
<dbReference type="KEGG" id="madi:A7U43_24175"/>
<evidence type="ECO:0000313" key="3">
    <source>
        <dbReference type="EMBL" id="ANE81949.1"/>
    </source>
</evidence>
<dbReference type="PROSITE" id="PS50042">
    <property type="entry name" value="CNMP_BINDING_3"/>
    <property type="match status" value="1"/>
</dbReference>
<proteinExistence type="predicted"/>
<feature type="domain" description="Cyclic nucleotide-binding" evidence="1">
    <location>
        <begin position="17"/>
        <end position="119"/>
    </location>
</feature>
<evidence type="ECO:0000259" key="2">
    <source>
        <dbReference type="PROSITE" id="PS51186"/>
    </source>
</evidence>
<dbReference type="GO" id="GO:0005829">
    <property type="term" value="C:cytosol"/>
    <property type="evidence" value="ECO:0007669"/>
    <property type="project" value="TreeGrafter"/>
</dbReference>
<dbReference type="SMART" id="SM00100">
    <property type="entry name" value="cNMP"/>
    <property type="match status" value="1"/>
</dbReference>
<dbReference type="AlphaFoldDB" id="A0A172URZ3"/>
<dbReference type="OrthoDB" id="190266at2"/>
<reference evidence="3 4" key="1">
    <citation type="submission" date="2016-05" db="EMBL/GenBank/DDBJ databases">
        <title>Complete genome sequence of a phthalic acid esters degrading Mycobacterium sp. YC-RL4.</title>
        <authorList>
            <person name="Ren L."/>
            <person name="Fan S."/>
            <person name="Ruth N."/>
            <person name="Jia Y."/>
            <person name="Wang J."/>
            <person name="Qiao C."/>
        </authorList>
    </citation>
    <scope>NUCLEOTIDE SEQUENCE [LARGE SCALE GENOMIC DNA]</scope>
    <source>
        <strain evidence="3 4">YC-RL4</strain>
    </source>
</reference>
<dbReference type="PANTHER" id="PTHR24567:SF74">
    <property type="entry name" value="HTH-TYPE TRANSCRIPTIONAL REGULATOR ARCR"/>
    <property type="match status" value="1"/>
</dbReference>
<dbReference type="Gene3D" id="2.60.120.10">
    <property type="entry name" value="Jelly Rolls"/>
    <property type="match status" value="1"/>
</dbReference>
<dbReference type="InterPro" id="IPR014710">
    <property type="entry name" value="RmlC-like_jellyroll"/>
</dbReference>
<dbReference type="RefSeq" id="WP_068000063.1">
    <property type="nucleotide sequence ID" value="NZ_CP015596.1"/>
</dbReference>
<dbReference type="EMBL" id="CP015596">
    <property type="protein sequence ID" value="ANE81949.1"/>
    <property type="molecule type" value="Genomic_DNA"/>
</dbReference>
<dbReference type="InterPro" id="IPR018490">
    <property type="entry name" value="cNMP-bd_dom_sf"/>
</dbReference>
<dbReference type="PROSITE" id="PS51186">
    <property type="entry name" value="GNAT"/>
    <property type="match status" value="1"/>
</dbReference>
<dbReference type="CDD" id="cd04301">
    <property type="entry name" value="NAT_SF"/>
    <property type="match status" value="1"/>
</dbReference>
<dbReference type="GO" id="GO:0016747">
    <property type="term" value="F:acyltransferase activity, transferring groups other than amino-acyl groups"/>
    <property type="evidence" value="ECO:0007669"/>
    <property type="project" value="InterPro"/>
</dbReference>
<dbReference type="Proteomes" id="UP000077143">
    <property type="component" value="Chromosome"/>
</dbReference>
<dbReference type="PANTHER" id="PTHR24567">
    <property type="entry name" value="CRP FAMILY TRANSCRIPTIONAL REGULATORY PROTEIN"/>
    <property type="match status" value="1"/>
</dbReference>
<dbReference type="Gene3D" id="3.40.630.30">
    <property type="match status" value="1"/>
</dbReference>
<dbReference type="InterPro" id="IPR050397">
    <property type="entry name" value="Env_Response_Regulators"/>
</dbReference>
<dbReference type="InterPro" id="IPR000595">
    <property type="entry name" value="cNMP-bd_dom"/>
</dbReference>
<dbReference type="GO" id="GO:0003700">
    <property type="term" value="F:DNA-binding transcription factor activity"/>
    <property type="evidence" value="ECO:0007669"/>
    <property type="project" value="TreeGrafter"/>
</dbReference>
<protein>
    <submittedName>
        <fullName evidence="3">Acetyltransferase</fullName>
    </submittedName>
</protein>
<dbReference type="SUPFAM" id="SSF55729">
    <property type="entry name" value="Acyl-CoA N-acyltransferases (Nat)"/>
    <property type="match status" value="1"/>
</dbReference>
<organism evidence="3 4">
    <name type="scientific">Mycobacterium adipatum</name>
    <dbReference type="NCBI Taxonomy" id="1682113"/>
    <lineage>
        <taxon>Bacteria</taxon>
        <taxon>Bacillati</taxon>
        <taxon>Actinomycetota</taxon>
        <taxon>Actinomycetes</taxon>
        <taxon>Mycobacteriales</taxon>
        <taxon>Mycobacteriaceae</taxon>
        <taxon>Mycobacterium</taxon>
    </lineage>
</organism>
<dbReference type="Pfam" id="PF13302">
    <property type="entry name" value="Acetyltransf_3"/>
    <property type="match status" value="1"/>
</dbReference>
<dbReference type="Pfam" id="PF00027">
    <property type="entry name" value="cNMP_binding"/>
    <property type="match status" value="1"/>
</dbReference>
<sequence>MSGVTAVRADELAALEFFGGCPAQTLRPLAAQLQPLVAEPGQVLMRQGETALTFLLIGSGQAQVTHVGDDGSVTVSDLGPGVVVGEIALLRDKPRNATVVATTELKGWAGNREAFAALLELPEAMNRMVRTARQRLAAYITPIEIALRDHLVLHLRPVLPGDNVRTVSGPIEFSSETLYRRFQSTRVPTPALMAYLFEVDYVDHFVWVMTAGADGPVVADARFVREGHGAGTAEVAFIVADIYQGHGIGTFLMDALAVAAHVGGVTRFTARVLSDNYAMRAIMDRAGAHWVRDDLNVVITEVDVPAAESLSLRPEIYQEIAEMARRTMRSVSW</sequence>
<keyword evidence="4" id="KW-1185">Reference proteome</keyword>
<dbReference type="STRING" id="1682113.A7U43_24175"/>
<evidence type="ECO:0000259" key="1">
    <source>
        <dbReference type="PROSITE" id="PS50042"/>
    </source>
</evidence>
<keyword evidence="3" id="KW-0808">Transferase</keyword>
<accession>A0A172URZ3</accession>
<name>A0A172URZ3_9MYCO</name>
<evidence type="ECO:0000313" key="4">
    <source>
        <dbReference type="Proteomes" id="UP000077143"/>
    </source>
</evidence>
<dbReference type="SUPFAM" id="SSF51206">
    <property type="entry name" value="cAMP-binding domain-like"/>
    <property type="match status" value="1"/>
</dbReference>
<gene>
    <name evidence="3" type="ORF">A7U43_24175</name>
</gene>